<dbReference type="GO" id="GO:0009927">
    <property type="term" value="F:histidine phosphotransfer kinase activity"/>
    <property type="evidence" value="ECO:0007669"/>
    <property type="project" value="TreeGrafter"/>
</dbReference>
<dbReference type="Pfam" id="PF00512">
    <property type="entry name" value="HisKA"/>
    <property type="match status" value="1"/>
</dbReference>
<dbReference type="GO" id="GO:0005886">
    <property type="term" value="C:plasma membrane"/>
    <property type="evidence" value="ECO:0007669"/>
    <property type="project" value="UniProtKB-SubCell"/>
</dbReference>
<dbReference type="Proteomes" id="UP000533905">
    <property type="component" value="Unassembled WGS sequence"/>
</dbReference>
<dbReference type="PANTHER" id="PTHR43047">
    <property type="entry name" value="TWO-COMPONENT HISTIDINE PROTEIN KINASE"/>
    <property type="match status" value="1"/>
</dbReference>
<dbReference type="FunFam" id="3.30.565.10:FF:000006">
    <property type="entry name" value="Sensor histidine kinase WalK"/>
    <property type="match status" value="1"/>
</dbReference>
<dbReference type="InterPro" id="IPR036890">
    <property type="entry name" value="HATPase_C_sf"/>
</dbReference>
<keyword evidence="5" id="KW-0808">Transferase</keyword>
<evidence type="ECO:0000256" key="9">
    <source>
        <dbReference type="PROSITE-ProRule" id="PRU00169"/>
    </source>
</evidence>
<feature type="coiled-coil region" evidence="10">
    <location>
        <begin position="349"/>
        <end position="383"/>
    </location>
</feature>
<feature type="transmembrane region" description="Helical" evidence="11">
    <location>
        <begin position="285"/>
        <end position="310"/>
    </location>
</feature>
<name>A0A7Y2NXN8_9BURK</name>
<dbReference type="InterPro" id="IPR003661">
    <property type="entry name" value="HisK_dim/P_dom"/>
</dbReference>
<dbReference type="InterPro" id="IPR001789">
    <property type="entry name" value="Sig_transdc_resp-reg_receiver"/>
</dbReference>
<dbReference type="SMART" id="SM00388">
    <property type="entry name" value="HisKA"/>
    <property type="match status" value="1"/>
</dbReference>
<dbReference type="Gene3D" id="3.30.565.10">
    <property type="entry name" value="Histidine kinase-like ATPase, C-terminal domain"/>
    <property type="match status" value="1"/>
</dbReference>
<evidence type="ECO:0000256" key="3">
    <source>
        <dbReference type="ARBA" id="ARBA00012438"/>
    </source>
</evidence>
<dbReference type="InterPro" id="IPR011006">
    <property type="entry name" value="CheY-like_superfamily"/>
</dbReference>
<comment type="catalytic activity">
    <reaction evidence="1">
        <text>ATP + protein L-histidine = ADP + protein N-phospho-L-histidine.</text>
        <dbReference type="EC" id="2.7.13.3"/>
    </reaction>
</comment>
<dbReference type="FunFam" id="1.10.287.130:FF:000001">
    <property type="entry name" value="Two-component sensor histidine kinase"/>
    <property type="match status" value="1"/>
</dbReference>
<proteinExistence type="predicted"/>
<evidence type="ECO:0000313" key="15">
    <source>
        <dbReference type="EMBL" id="NNG21927.1"/>
    </source>
</evidence>
<evidence type="ECO:0000256" key="11">
    <source>
        <dbReference type="SAM" id="Phobius"/>
    </source>
</evidence>
<dbReference type="PANTHER" id="PTHR43047:SF72">
    <property type="entry name" value="OSMOSENSING HISTIDINE PROTEIN KINASE SLN1"/>
    <property type="match status" value="1"/>
</dbReference>
<dbReference type="SMART" id="SM00304">
    <property type="entry name" value="HAMP"/>
    <property type="match status" value="1"/>
</dbReference>
<keyword evidence="4 9" id="KW-0597">Phosphoprotein</keyword>
<evidence type="ECO:0000259" key="14">
    <source>
        <dbReference type="PROSITE" id="PS50885"/>
    </source>
</evidence>
<dbReference type="InterPro" id="IPR003660">
    <property type="entry name" value="HAMP_dom"/>
</dbReference>
<dbReference type="Pfam" id="PF02518">
    <property type="entry name" value="HATPase_c"/>
    <property type="match status" value="1"/>
</dbReference>
<feature type="domain" description="Histidine kinase" evidence="12">
    <location>
        <begin position="383"/>
        <end position="601"/>
    </location>
</feature>
<dbReference type="GO" id="GO:0000155">
    <property type="term" value="F:phosphorelay sensor kinase activity"/>
    <property type="evidence" value="ECO:0007669"/>
    <property type="project" value="InterPro"/>
</dbReference>
<gene>
    <name evidence="15" type="ORF">HGB41_02745</name>
</gene>
<reference evidence="15 16" key="1">
    <citation type="submission" date="2020-04" db="EMBL/GenBank/DDBJ databases">
        <title>Massilia sp. nov., a cold adapted bacteria isolated from Arctic soil.</title>
        <authorList>
            <person name="Son J."/>
            <person name="Ka J.-O."/>
        </authorList>
    </citation>
    <scope>NUCLEOTIDE SEQUENCE [LARGE SCALE GENOMIC DNA]</scope>
    <source>
        <strain evidence="15 16">ML15P13</strain>
    </source>
</reference>
<keyword evidence="16" id="KW-1185">Reference proteome</keyword>
<keyword evidence="7" id="KW-0902">Two-component regulatory system</keyword>
<dbReference type="AlphaFoldDB" id="A0A7Y2NXN8"/>
<dbReference type="Gene3D" id="6.10.340.10">
    <property type="match status" value="1"/>
</dbReference>
<dbReference type="InterPro" id="IPR036097">
    <property type="entry name" value="HisK_dim/P_sf"/>
</dbReference>
<evidence type="ECO:0000256" key="2">
    <source>
        <dbReference type="ARBA" id="ARBA00004429"/>
    </source>
</evidence>
<dbReference type="PROSITE" id="PS50110">
    <property type="entry name" value="RESPONSE_REGULATORY"/>
    <property type="match status" value="1"/>
</dbReference>
<keyword evidence="10" id="KW-0175">Coiled coil</keyword>
<dbReference type="CDD" id="cd00082">
    <property type="entry name" value="HisKA"/>
    <property type="match status" value="1"/>
</dbReference>
<dbReference type="SUPFAM" id="SSF158472">
    <property type="entry name" value="HAMP domain-like"/>
    <property type="match status" value="1"/>
</dbReference>
<dbReference type="Gene3D" id="1.10.287.130">
    <property type="match status" value="1"/>
</dbReference>
<keyword evidence="11" id="KW-1133">Transmembrane helix</keyword>
<evidence type="ECO:0000256" key="4">
    <source>
        <dbReference type="ARBA" id="ARBA00022553"/>
    </source>
</evidence>
<dbReference type="Gene3D" id="3.40.50.2300">
    <property type="match status" value="1"/>
</dbReference>
<comment type="subcellular location">
    <subcellularLocation>
        <location evidence="2">Cell inner membrane</location>
        <topology evidence="2">Multi-pass membrane protein</topology>
    </subcellularLocation>
</comment>
<feature type="domain" description="HAMP" evidence="14">
    <location>
        <begin position="308"/>
        <end position="361"/>
    </location>
</feature>
<dbReference type="CDD" id="cd12915">
    <property type="entry name" value="PDC2_DGC_like"/>
    <property type="match status" value="1"/>
</dbReference>
<dbReference type="SUPFAM" id="SSF55874">
    <property type="entry name" value="ATPase domain of HSP90 chaperone/DNA topoisomerase II/histidine kinase"/>
    <property type="match status" value="1"/>
</dbReference>
<evidence type="ECO:0000256" key="10">
    <source>
        <dbReference type="SAM" id="Coils"/>
    </source>
</evidence>
<feature type="modified residue" description="4-aspartylphosphate" evidence="9">
    <location>
        <position position="676"/>
    </location>
</feature>
<evidence type="ECO:0000259" key="12">
    <source>
        <dbReference type="PROSITE" id="PS50109"/>
    </source>
</evidence>
<protein>
    <recommendedName>
        <fullName evidence="3">histidine kinase</fullName>
        <ecNumber evidence="3">2.7.13.3</ecNumber>
    </recommendedName>
</protein>
<organism evidence="15 16">
    <name type="scientific">Telluria aromaticivorans</name>
    <dbReference type="NCBI Taxonomy" id="2725995"/>
    <lineage>
        <taxon>Bacteria</taxon>
        <taxon>Pseudomonadati</taxon>
        <taxon>Pseudomonadota</taxon>
        <taxon>Betaproteobacteria</taxon>
        <taxon>Burkholderiales</taxon>
        <taxon>Oxalobacteraceae</taxon>
        <taxon>Telluria group</taxon>
        <taxon>Telluria</taxon>
    </lineage>
</organism>
<evidence type="ECO:0000256" key="7">
    <source>
        <dbReference type="ARBA" id="ARBA00023012"/>
    </source>
</evidence>
<evidence type="ECO:0000256" key="8">
    <source>
        <dbReference type="ARBA" id="ARBA00023136"/>
    </source>
</evidence>
<dbReference type="EMBL" id="JABAIV010000001">
    <property type="protein sequence ID" value="NNG21927.1"/>
    <property type="molecule type" value="Genomic_DNA"/>
</dbReference>
<dbReference type="InterPro" id="IPR004358">
    <property type="entry name" value="Sig_transdc_His_kin-like_C"/>
</dbReference>
<accession>A0A7Y2NXN8</accession>
<dbReference type="PRINTS" id="PR00344">
    <property type="entry name" value="BCTRLSENSOR"/>
</dbReference>
<dbReference type="SMART" id="SM00448">
    <property type="entry name" value="REC"/>
    <property type="match status" value="1"/>
</dbReference>
<dbReference type="SUPFAM" id="SSF52172">
    <property type="entry name" value="CheY-like"/>
    <property type="match status" value="1"/>
</dbReference>
<evidence type="ECO:0000259" key="13">
    <source>
        <dbReference type="PROSITE" id="PS50110"/>
    </source>
</evidence>
<dbReference type="RefSeq" id="WP_171080843.1">
    <property type="nucleotide sequence ID" value="NZ_JABAIV010000001.1"/>
</dbReference>
<evidence type="ECO:0000313" key="16">
    <source>
        <dbReference type="Proteomes" id="UP000533905"/>
    </source>
</evidence>
<dbReference type="SUPFAM" id="SSF47384">
    <property type="entry name" value="Homodimeric domain of signal transducing histidine kinase"/>
    <property type="match status" value="1"/>
</dbReference>
<dbReference type="Pfam" id="PF00672">
    <property type="entry name" value="HAMP"/>
    <property type="match status" value="1"/>
</dbReference>
<keyword evidence="8 11" id="KW-0472">Membrane</keyword>
<evidence type="ECO:0000256" key="6">
    <source>
        <dbReference type="ARBA" id="ARBA00022777"/>
    </source>
</evidence>
<comment type="caution">
    <text evidence="15">The sequence shown here is derived from an EMBL/GenBank/DDBJ whole genome shotgun (WGS) entry which is preliminary data.</text>
</comment>
<dbReference type="CDD" id="cd06225">
    <property type="entry name" value="HAMP"/>
    <property type="match status" value="1"/>
</dbReference>
<dbReference type="PROSITE" id="PS50109">
    <property type="entry name" value="HIS_KIN"/>
    <property type="match status" value="1"/>
</dbReference>
<evidence type="ECO:0000256" key="1">
    <source>
        <dbReference type="ARBA" id="ARBA00000085"/>
    </source>
</evidence>
<keyword evidence="6" id="KW-0418">Kinase</keyword>
<dbReference type="Pfam" id="PF00072">
    <property type="entry name" value="Response_reg"/>
    <property type="match status" value="1"/>
</dbReference>
<dbReference type="InterPro" id="IPR005467">
    <property type="entry name" value="His_kinase_dom"/>
</dbReference>
<dbReference type="Gene3D" id="3.30.450.20">
    <property type="entry name" value="PAS domain"/>
    <property type="match status" value="1"/>
</dbReference>
<dbReference type="CDD" id="cd17580">
    <property type="entry name" value="REC_2_DhkD-like"/>
    <property type="match status" value="1"/>
</dbReference>
<keyword evidence="11" id="KW-0812">Transmembrane</keyword>
<dbReference type="SMART" id="SM00387">
    <property type="entry name" value="HATPase_c"/>
    <property type="match status" value="1"/>
</dbReference>
<dbReference type="InterPro" id="IPR003594">
    <property type="entry name" value="HATPase_dom"/>
</dbReference>
<evidence type="ECO:0000256" key="5">
    <source>
        <dbReference type="ARBA" id="ARBA00022679"/>
    </source>
</evidence>
<feature type="domain" description="Response regulatory" evidence="13">
    <location>
        <begin position="627"/>
        <end position="743"/>
    </location>
</feature>
<sequence length="754" mass="81147">MSILLPRFRLNSLRSRLMLLVALAITPIAVMTVLGGVRERETAIRASQENLQRLTGLAAANEAQSIERARQILVDLVSVPDLMGDAAGCNALLADVLDRNEGYVNFGLIQLNGDVTCSAVPMLHPVNLGDRRHFKRAIAERRFIAGDYIFGRVIRKHTINLTYPVIDRAGRVVAVVFAAMDLAGLDTFVSDINLPPGSILETADAVGAIISRRPDPERWFGQKVSPALLAAMRAPDHKAIVLRGEEGIERLHAFAPVGGPGLSEYTVTIGVPTETITEAARESQWVNLLGLGVTTMLALLAAWLAGDILIVQRVRKLMDTARRIAAGDLEARSGIAYGREEIGRLGAALDEMAATLQKKEAARSQAERELRAADQRKDEFLAMLAHELRNPLAPISTGAHLLKLLHSDNAQITQTCAIIARQVEHMTSLVDDLLDVSRVTRGLVSLSTQVLDLRQVVDDAAEQIRPLITARRHKVVLDLPPGPANVKGDHKRLVQVVANLLNNATKYTPEGGHIGLQLRDAGDDYVLSVSDDGIGMEASLVERVFDLFTQAERTPDRSQGGLGLGLALAKSLVELHGGSVSAASAGPGKGSTFTVRLPRFAQHAAHLVESSIDAAVRQAASVSTPLRVLVVDDNLDAAHTLNLFLAAAGHRIEVAYNAFDALAVAKVFAPQVCLLDIGLPDMDGNELARRLRRLPQTAGAMLVAATGYGRQQDRDAAREAGFDHYMVKPVNTVQLSELLAQAGAASEQRQGAPR</sequence>
<dbReference type="PROSITE" id="PS50885">
    <property type="entry name" value="HAMP"/>
    <property type="match status" value="1"/>
</dbReference>
<dbReference type="EC" id="2.7.13.3" evidence="3"/>
<dbReference type="CDD" id="cd12914">
    <property type="entry name" value="PDC1_DGC_like"/>
    <property type="match status" value="1"/>
</dbReference>